<sequence>MTGLVYTLFFPLLSENEMNKCVLLLLILTLIQLTFINCSFYRSISSLFTTE</sequence>
<reference evidence="2" key="1">
    <citation type="submission" date="2014-11" db="EMBL/GenBank/DDBJ databases">
        <authorList>
            <person name="Amaro Gonzalez C."/>
        </authorList>
    </citation>
    <scope>NUCLEOTIDE SEQUENCE</scope>
</reference>
<reference evidence="2" key="2">
    <citation type="journal article" date="2015" name="Fish Shellfish Immunol.">
        <title>Early steps in the European eel (Anguilla anguilla)-Vibrio vulnificus interaction in the gills: Role of the RtxA13 toxin.</title>
        <authorList>
            <person name="Callol A."/>
            <person name="Pajuelo D."/>
            <person name="Ebbesson L."/>
            <person name="Teles M."/>
            <person name="MacKenzie S."/>
            <person name="Amaro C."/>
        </authorList>
    </citation>
    <scope>NUCLEOTIDE SEQUENCE</scope>
</reference>
<evidence type="ECO:0000256" key="1">
    <source>
        <dbReference type="SAM" id="Phobius"/>
    </source>
</evidence>
<proteinExistence type="predicted"/>
<keyword evidence="1" id="KW-0472">Membrane</keyword>
<dbReference type="EMBL" id="GBXM01097438">
    <property type="protein sequence ID" value="JAH11139.1"/>
    <property type="molecule type" value="Transcribed_RNA"/>
</dbReference>
<keyword evidence="1" id="KW-1133">Transmembrane helix</keyword>
<organism evidence="2">
    <name type="scientific">Anguilla anguilla</name>
    <name type="common">European freshwater eel</name>
    <name type="synonym">Muraena anguilla</name>
    <dbReference type="NCBI Taxonomy" id="7936"/>
    <lineage>
        <taxon>Eukaryota</taxon>
        <taxon>Metazoa</taxon>
        <taxon>Chordata</taxon>
        <taxon>Craniata</taxon>
        <taxon>Vertebrata</taxon>
        <taxon>Euteleostomi</taxon>
        <taxon>Actinopterygii</taxon>
        <taxon>Neopterygii</taxon>
        <taxon>Teleostei</taxon>
        <taxon>Anguilliformes</taxon>
        <taxon>Anguillidae</taxon>
        <taxon>Anguilla</taxon>
    </lineage>
</organism>
<dbReference type="AlphaFoldDB" id="A0A0E9Q308"/>
<evidence type="ECO:0000313" key="2">
    <source>
        <dbReference type="EMBL" id="JAH11139.1"/>
    </source>
</evidence>
<protein>
    <submittedName>
        <fullName evidence="2">Uncharacterized protein</fullName>
    </submittedName>
</protein>
<feature type="transmembrane region" description="Helical" evidence="1">
    <location>
        <begin position="21"/>
        <end position="44"/>
    </location>
</feature>
<keyword evidence="1" id="KW-0812">Transmembrane</keyword>
<name>A0A0E9Q308_ANGAN</name>
<accession>A0A0E9Q308</accession>